<evidence type="ECO:0000313" key="2">
    <source>
        <dbReference type="EMBL" id="GAA0545334.1"/>
    </source>
</evidence>
<keyword evidence="1" id="KW-0472">Membrane</keyword>
<feature type="transmembrane region" description="Helical" evidence="1">
    <location>
        <begin position="57"/>
        <end position="81"/>
    </location>
</feature>
<reference evidence="2" key="2">
    <citation type="submission" date="2023-12" db="EMBL/GenBank/DDBJ databases">
        <authorList>
            <person name="Sun Q."/>
            <person name="Inoue M."/>
        </authorList>
    </citation>
    <scope>NUCLEOTIDE SEQUENCE</scope>
    <source>
        <strain evidence="2">JCM 14265</strain>
    </source>
</reference>
<dbReference type="PANTHER" id="PTHR43471">
    <property type="entry name" value="ABC TRANSPORTER PERMEASE"/>
    <property type="match status" value="1"/>
</dbReference>
<evidence type="ECO:0000256" key="1">
    <source>
        <dbReference type="SAM" id="Phobius"/>
    </source>
</evidence>
<protein>
    <submittedName>
        <fullName evidence="2 3">ABC transporter permease</fullName>
    </submittedName>
</protein>
<evidence type="ECO:0000313" key="3">
    <source>
        <dbReference type="EMBL" id="MEZ3169023.1"/>
    </source>
</evidence>
<proteinExistence type="predicted"/>
<dbReference type="EMBL" id="BAAADQ010000011">
    <property type="protein sequence ID" value="GAA0545334.1"/>
    <property type="molecule type" value="Genomic_DNA"/>
</dbReference>
<feature type="transmembrane region" description="Helical" evidence="1">
    <location>
        <begin position="173"/>
        <end position="191"/>
    </location>
</feature>
<evidence type="ECO:0000313" key="5">
    <source>
        <dbReference type="Proteomes" id="UP001567571"/>
    </source>
</evidence>
<sequence length="280" mass="28205">MTPSGIRLTIARKEFGDALRSRVVWGIVAVIAVMTSLSAALPLLVPAAGVSGGPEAAIGGASQFAGLLVPIMALIAAYLSIAGERESGSLKVLLGLPPSRGEVLVGKFLGRGAAVAAGIASGFAISGAITAVLYGRLPLVAFLVTTALTVLLAVSFLGIAVGISALSETRARAMTLAITAYLGLTLLWDLAPNGVHLLVTGRLPDAGVPAWFLLVRGLSPTGAYNALVQRALLGDGGAGTAVGGPSPAYLSPVTFLAVMVAWAAVPLLVGYLGFRRADLS</sequence>
<organism evidence="2 4">
    <name type="scientific">Halorubrum ejinorense</name>
    <dbReference type="NCBI Taxonomy" id="425309"/>
    <lineage>
        <taxon>Archaea</taxon>
        <taxon>Methanobacteriati</taxon>
        <taxon>Methanobacteriota</taxon>
        <taxon>Stenosarchaea group</taxon>
        <taxon>Halobacteria</taxon>
        <taxon>Halobacteriales</taxon>
        <taxon>Haloferacaceae</taxon>
        <taxon>Halorubrum</taxon>
    </lineage>
</organism>
<dbReference type="GO" id="GO:0140359">
    <property type="term" value="F:ABC-type transporter activity"/>
    <property type="evidence" value="ECO:0007669"/>
    <property type="project" value="InterPro"/>
</dbReference>
<feature type="transmembrane region" description="Helical" evidence="1">
    <location>
        <begin position="108"/>
        <end position="134"/>
    </location>
</feature>
<feature type="transmembrane region" description="Helical" evidence="1">
    <location>
        <begin position="253"/>
        <end position="274"/>
    </location>
</feature>
<dbReference type="Pfam" id="PF12679">
    <property type="entry name" value="ABC2_membrane_2"/>
    <property type="match status" value="1"/>
</dbReference>
<reference evidence="3 5" key="3">
    <citation type="submission" date="2024-06" db="EMBL/GenBank/DDBJ databases">
        <title>Halorubrum miltondacostae sp. nov., a potential PHA producer isolated from an inland solar saltern in Rio Maior, Portugal.</title>
        <authorList>
            <person name="Albuquerque L."/>
            <person name="Viver T."/>
            <person name="Barroso C."/>
            <person name="Claudino R."/>
            <person name="Galvan M."/>
            <person name="Simoes G."/>
            <person name="Lobo Da Cunha A."/>
            <person name="Egas C."/>
        </authorList>
    </citation>
    <scope>NUCLEOTIDE SEQUENCE [LARGE SCALE GENOMIC DNA]</scope>
    <source>
        <strain evidence="3 5">DSM 18646</strain>
    </source>
</reference>
<dbReference type="EMBL" id="JBEDNW010000014">
    <property type="protein sequence ID" value="MEZ3169023.1"/>
    <property type="molecule type" value="Genomic_DNA"/>
</dbReference>
<reference evidence="2" key="1">
    <citation type="journal article" date="2014" name="Int. J. Syst. Evol. Microbiol.">
        <title>Complete genome sequence of Corynebacterium casei LMG S-19264T (=DSM 44701T), isolated from a smear-ripened cheese.</title>
        <authorList>
            <consortium name="US DOE Joint Genome Institute (JGI-PGF)"/>
            <person name="Walter F."/>
            <person name="Albersmeier A."/>
            <person name="Kalinowski J."/>
            <person name="Ruckert C."/>
        </authorList>
    </citation>
    <scope>NUCLEOTIDE SEQUENCE</scope>
    <source>
        <strain evidence="2">JCM 14265</strain>
    </source>
</reference>
<dbReference type="PANTHER" id="PTHR43471:SF1">
    <property type="entry name" value="ABC TRANSPORTER PERMEASE PROTEIN NOSY-RELATED"/>
    <property type="match status" value="1"/>
</dbReference>
<keyword evidence="1" id="KW-0812">Transmembrane</keyword>
<gene>
    <name evidence="3" type="ORF">ABNG02_17060</name>
    <name evidence="2" type="ORF">GCM10008994_20330</name>
</gene>
<keyword evidence="5" id="KW-1185">Reference proteome</keyword>
<dbReference type="Proteomes" id="UP001567571">
    <property type="component" value="Unassembled WGS sequence"/>
</dbReference>
<comment type="caution">
    <text evidence="2">The sequence shown here is derived from an EMBL/GenBank/DDBJ whole genome shotgun (WGS) entry which is preliminary data.</text>
</comment>
<dbReference type="AlphaFoldDB" id="A0AAV3STH4"/>
<evidence type="ECO:0000313" key="4">
    <source>
        <dbReference type="Proteomes" id="UP001501425"/>
    </source>
</evidence>
<dbReference type="RefSeq" id="WP_343778811.1">
    <property type="nucleotide sequence ID" value="NZ_BAAADQ010000011.1"/>
</dbReference>
<dbReference type="GO" id="GO:0005886">
    <property type="term" value="C:plasma membrane"/>
    <property type="evidence" value="ECO:0007669"/>
    <property type="project" value="UniProtKB-SubCell"/>
</dbReference>
<accession>A0AAV3STH4</accession>
<name>A0AAV3STH4_9EURY</name>
<dbReference type="Proteomes" id="UP001501425">
    <property type="component" value="Unassembled WGS sequence"/>
</dbReference>
<feature type="transmembrane region" description="Helical" evidence="1">
    <location>
        <begin position="23"/>
        <end position="45"/>
    </location>
</feature>
<keyword evidence="1" id="KW-1133">Transmembrane helix</keyword>
<feature type="transmembrane region" description="Helical" evidence="1">
    <location>
        <begin position="140"/>
        <end position="166"/>
    </location>
</feature>